<name>A0AAV2L6Y3_KNICA</name>
<dbReference type="SMART" id="SM00367">
    <property type="entry name" value="LRR_CC"/>
    <property type="match status" value="6"/>
</dbReference>
<feature type="domain" description="UBA" evidence="5">
    <location>
        <begin position="38"/>
        <end position="83"/>
    </location>
</feature>
<dbReference type="GO" id="GO:0031397">
    <property type="term" value="P:negative regulation of protein ubiquitination"/>
    <property type="evidence" value="ECO:0007669"/>
    <property type="project" value="TreeGrafter"/>
</dbReference>
<feature type="compositionally biased region" description="Basic and acidic residues" evidence="4">
    <location>
        <begin position="145"/>
        <end position="158"/>
    </location>
</feature>
<keyword evidence="3" id="KW-0175">Coiled coil</keyword>
<dbReference type="PROSITE" id="PS50033">
    <property type="entry name" value="UBX"/>
    <property type="match status" value="1"/>
</dbReference>
<dbReference type="InterPro" id="IPR032675">
    <property type="entry name" value="LRR_dom_sf"/>
</dbReference>
<keyword evidence="8" id="KW-1185">Reference proteome</keyword>
<feature type="region of interest" description="Disordered" evidence="4">
    <location>
        <begin position="185"/>
        <end position="215"/>
    </location>
</feature>
<dbReference type="PANTHER" id="PTHR46340:SF1">
    <property type="entry name" value="UBX DOMAIN-CONTAINING PROTEIN 1"/>
    <property type="match status" value="1"/>
</dbReference>
<proteinExistence type="predicted"/>
<protein>
    <submittedName>
        <fullName evidence="7">Uncharacterized protein</fullName>
    </submittedName>
</protein>
<evidence type="ECO:0000256" key="1">
    <source>
        <dbReference type="ARBA" id="ARBA00004496"/>
    </source>
</evidence>
<feature type="domain" description="UBX" evidence="6">
    <location>
        <begin position="219"/>
        <end position="296"/>
    </location>
</feature>
<feature type="compositionally biased region" description="Low complexity" evidence="4">
    <location>
        <begin position="113"/>
        <end position="126"/>
    </location>
</feature>
<dbReference type="InterPro" id="IPR029071">
    <property type="entry name" value="Ubiquitin-like_domsf"/>
</dbReference>
<dbReference type="SMART" id="SM00166">
    <property type="entry name" value="UBX"/>
    <property type="match status" value="1"/>
</dbReference>
<feature type="region of interest" description="Disordered" evidence="4">
    <location>
        <begin position="436"/>
        <end position="483"/>
    </location>
</feature>
<dbReference type="GO" id="GO:0005634">
    <property type="term" value="C:nucleus"/>
    <property type="evidence" value="ECO:0007669"/>
    <property type="project" value="TreeGrafter"/>
</dbReference>
<reference evidence="7 8" key="1">
    <citation type="submission" date="2024-04" db="EMBL/GenBank/DDBJ databases">
        <authorList>
            <person name="Waldvogel A.-M."/>
            <person name="Schoenle A."/>
        </authorList>
    </citation>
    <scope>NUCLEOTIDE SEQUENCE [LARGE SCALE GENOMIC DNA]</scope>
</reference>
<dbReference type="Pfam" id="PF00789">
    <property type="entry name" value="UBX"/>
    <property type="match status" value="1"/>
</dbReference>
<dbReference type="AlphaFoldDB" id="A0AAV2L6Y3"/>
<dbReference type="Gene3D" id="1.10.8.10">
    <property type="entry name" value="DNA helicase RuvA subunit, C-terminal domain"/>
    <property type="match status" value="1"/>
</dbReference>
<sequence>MTREHKERKHDPCWRVVDVDIYPLVCSVNGESFNITMSSSESPTIGDIFLILSEMGFTQEQIQAAVQAGHFSVPDAAEWLLQGQSPRHRLTQRSSQPAETAFSAFNPPKEQTGSQASPSDSGASSPLVLKSPHSNLSPEPPQIESRIKQDKSDFEEQQRLRVTQEAREQRKQKKQERDLVLKRIAEDRKTLQAKNQTSPVSEAPRSSEGQKLGGTIQTNLENNCILMIRLPSGESMREQFKADAPLRTVVDHISGRYPSLTSFSLLQGFPRKRFGEAELACSLRSLGLTPNAALCIQTTPPETPQEQSIVNLEAAQQQNSPSAELPAAQIPDQDLNPGPAPPPLLPNQLWEEAVNYAGIPEMGHLLTGPSHSWGRGQRLVPGDVEGAPEVDVDVDLEEEREPYDMLNGMPRLPFLPENRIHGAGIDLRHHWPEQGNRLREEPPEQDEGPVAPAAAGQAAVERLQRAAQQNASQGQPSPPKRPFKTPSVLSLCALATRAAVSLMTAPSMQYSSSLAGLTPELAELLLEHMARERLLRPRTLELFFGCPLRRFALNCYPYSTNELLRQLRVFTALKHLSLVNSPLITDSGLTILPSLVKLQYLNLASCSKLTDACLQHITGLKSLCFLSLDQTKVTDSGMVLYLQSCPPLSQLCLNQTAVTELTLEALTSFVPQLRVLSIKQTKVSHVTSLSQMHNLQTLSLDGTGVTEASLEHLRNHPSLSSLSLTGIQVEDGNQALQIISGLKLTQLTLPGRHCVTDGGMSALSNLTLLCELDLTDYTRVTDQGVGHLSSLTRLRKLSLSNTQVSDAGLPYLQGLLEMQDLCLDRTTVTSRGVADLIVHLPHLQVLGLASTHIGDNVVRRGLVRCNQLVKINLSRTRITDQSLKYLKHLRLAQVNLDGTGVTLLGIANLLSLTNIINVRASNTRVIPRDEVSDEELETN</sequence>
<feature type="region of interest" description="Disordered" evidence="4">
    <location>
        <begin position="86"/>
        <end position="158"/>
    </location>
</feature>
<dbReference type="CDD" id="cd01767">
    <property type="entry name" value="UBX"/>
    <property type="match status" value="1"/>
</dbReference>
<dbReference type="GO" id="GO:1903094">
    <property type="term" value="P:negative regulation of protein K48-linked deubiquitination"/>
    <property type="evidence" value="ECO:0007669"/>
    <property type="project" value="TreeGrafter"/>
</dbReference>
<dbReference type="SUPFAM" id="SSF52058">
    <property type="entry name" value="L domain-like"/>
    <property type="match status" value="1"/>
</dbReference>
<dbReference type="InterPro" id="IPR001012">
    <property type="entry name" value="UBX_dom"/>
</dbReference>
<dbReference type="InterPro" id="IPR009060">
    <property type="entry name" value="UBA-like_sf"/>
</dbReference>
<keyword evidence="2" id="KW-0963">Cytoplasm</keyword>
<dbReference type="GO" id="GO:0032435">
    <property type="term" value="P:negative regulation of proteasomal ubiquitin-dependent protein catabolic process"/>
    <property type="evidence" value="ECO:0007669"/>
    <property type="project" value="TreeGrafter"/>
</dbReference>
<dbReference type="InterPro" id="IPR006553">
    <property type="entry name" value="Leu-rich_rpt_Cys-con_subtyp"/>
</dbReference>
<feature type="region of interest" description="Disordered" evidence="4">
    <location>
        <begin position="314"/>
        <end position="346"/>
    </location>
</feature>
<evidence type="ECO:0000256" key="4">
    <source>
        <dbReference type="SAM" id="MobiDB-lite"/>
    </source>
</evidence>
<dbReference type="PROSITE" id="PS50030">
    <property type="entry name" value="UBA"/>
    <property type="match status" value="1"/>
</dbReference>
<evidence type="ECO:0000313" key="7">
    <source>
        <dbReference type="EMBL" id="CAL1597216.1"/>
    </source>
</evidence>
<dbReference type="EMBL" id="OZ035843">
    <property type="protein sequence ID" value="CAL1597216.1"/>
    <property type="molecule type" value="Genomic_DNA"/>
</dbReference>
<dbReference type="Gene3D" id="3.10.20.90">
    <property type="entry name" value="Phosphatidylinositol 3-kinase Catalytic Subunit, Chain A, domain 1"/>
    <property type="match status" value="1"/>
</dbReference>
<accession>A0AAV2L6Y3</accession>
<dbReference type="SUPFAM" id="SSF54236">
    <property type="entry name" value="Ubiquitin-like"/>
    <property type="match status" value="1"/>
</dbReference>
<evidence type="ECO:0000313" key="8">
    <source>
        <dbReference type="Proteomes" id="UP001497482"/>
    </source>
</evidence>
<evidence type="ECO:0000256" key="2">
    <source>
        <dbReference type="ARBA" id="ARBA00022490"/>
    </source>
</evidence>
<evidence type="ECO:0000259" key="5">
    <source>
        <dbReference type="PROSITE" id="PS50030"/>
    </source>
</evidence>
<comment type="subcellular location">
    <subcellularLocation>
        <location evidence="1">Cytoplasm</location>
    </subcellularLocation>
</comment>
<organism evidence="7 8">
    <name type="scientific">Knipowitschia caucasica</name>
    <name type="common">Caucasian dwarf goby</name>
    <name type="synonym">Pomatoschistus caucasicus</name>
    <dbReference type="NCBI Taxonomy" id="637954"/>
    <lineage>
        <taxon>Eukaryota</taxon>
        <taxon>Metazoa</taxon>
        <taxon>Chordata</taxon>
        <taxon>Craniata</taxon>
        <taxon>Vertebrata</taxon>
        <taxon>Euteleostomi</taxon>
        <taxon>Actinopterygii</taxon>
        <taxon>Neopterygii</taxon>
        <taxon>Teleostei</taxon>
        <taxon>Neoteleostei</taxon>
        <taxon>Acanthomorphata</taxon>
        <taxon>Gobiaria</taxon>
        <taxon>Gobiiformes</taxon>
        <taxon>Gobioidei</taxon>
        <taxon>Gobiidae</taxon>
        <taxon>Gobiinae</taxon>
        <taxon>Knipowitschia</taxon>
    </lineage>
</organism>
<dbReference type="GO" id="GO:0036435">
    <property type="term" value="F:K48-linked polyubiquitin modification-dependent protein binding"/>
    <property type="evidence" value="ECO:0007669"/>
    <property type="project" value="TreeGrafter"/>
</dbReference>
<dbReference type="Proteomes" id="UP001497482">
    <property type="component" value="Chromosome 21"/>
</dbReference>
<evidence type="ECO:0000256" key="3">
    <source>
        <dbReference type="ARBA" id="ARBA00023054"/>
    </source>
</evidence>
<dbReference type="PANTHER" id="PTHR46340">
    <property type="entry name" value="UBX DOMAIN-CONTAINING PROTEIN 1"/>
    <property type="match status" value="1"/>
</dbReference>
<dbReference type="SUPFAM" id="SSF46934">
    <property type="entry name" value="UBA-like"/>
    <property type="match status" value="1"/>
</dbReference>
<feature type="compositionally biased region" description="Polar residues" evidence="4">
    <location>
        <begin position="466"/>
        <end position="475"/>
    </location>
</feature>
<dbReference type="Gene3D" id="3.80.10.10">
    <property type="entry name" value="Ribonuclease Inhibitor"/>
    <property type="match status" value="2"/>
</dbReference>
<dbReference type="InterPro" id="IPR015940">
    <property type="entry name" value="UBA"/>
</dbReference>
<evidence type="ECO:0000259" key="6">
    <source>
        <dbReference type="PROSITE" id="PS50033"/>
    </source>
</evidence>
<feature type="compositionally biased region" description="Low complexity" evidence="4">
    <location>
        <begin position="448"/>
        <end position="461"/>
    </location>
</feature>
<dbReference type="GO" id="GO:0005737">
    <property type="term" value="C:cytoplasm"/>
    <property type="evidence" value="ECO:0007669"/>
    <property type="project" value="UniProtKB-SubCell"/>
</dbReference>
<gene>
    <name evidence="7" type="ORF">KC01_LOCUS25756</name>
</gene>